<feature type="chain" id="PRO_5012751528" evidence="2">
    <location>
        <begin position="23"/>
        <end position="260"/>
    </location>
</feature>
<dbReference type="Proteomes" id="UP000188320">
    <property type="component" value="Unassembled WGS sequence"/>
</dbReference>
<feature type="signal peptide" evidence="2">
    <location>
        <begin position="1"/>
        <end position="22"/>
    </location>
</feature>
<evidence type="ECO:0000256" key="2">
    <source>
        <dbReference type="SAM" id="SignalP"/>
    </source>
</evidence>
<organism evidence="3 4">
    <name type="scientific">Zancudomyces culisetae</name>
    <name type="common">Gut fungus</name>
    <name type="synonym">Smittium culisetae</name>
    <dbReference type="NCBI Taxonomy" id="1213189"/>
    <lineage>
        <taxon>Eukaryota</taxon>
        <taxon>Fungi</taxon>
        <taxon>Fungi incertae sedis</taxon>
        <taxon>Zoopagomycota</taxon>
        <taxon>Kickxellomycotina</taxon>
        <taxon>Harpellomycetes</taxon>
        <taxon>Harpellales</taxon>
        <taxon>Legeriomycetaceae</taxon>
        <taxon>Zancudomyces</taxon>
    </lineage>
</organism>
<feature type="compositionally biased region" description="Acidic residues" evidence="1">
    <location>
        <begin position="118"/>
        <end position="132"/>
    </location>
</feature>
<dbReference type="EMBL" id="LSSK01001925">
    <property type="protein sequence ID" value="OMH78444.1"/>
    <property type="molecule type" value="Genomic_DNA"/>
</dbReference>
<feature type="compositionally biased region" description="Basic residues" evidence="1">
    <location>
        <begin position="147"/>
        <end position="160"/>
    </location>
</feature>
<comment type="caution">
    <text evidence="3">The sequence shown here is derived from an EMBL/GenBank/DDBJ whole genome shotgun (WGS) entry which is preliminary data.</text>
</comment>
<feature type="region of interest" description="Disordered" evidence="1">
    <location>
        <begin position="109"/>
        <end position="163"/>
    </location>
</feature>
<evidence type="ECO:0000313" key="3">
    <source>
        <dbReference type="EMBL" id="OMH78444.1"/>
    </source>
</evidence>
<feature type="compositionally biased region" description="Low complexity" evidence="1">
    <location>
        <begin position="191"/>
        <end position="216"/>
    </location>
</feature>
<feature type="compositionally biased region" description="Polar residues" evidence="1">
    <location>
        <begin position="228"/>
        <end position="260"/>
    </location>
</feature>
<feature type="region of interest" description="Disordered" evidence="1">
    <location>
        <begin position="178"/>
        <end position="260"/>
    </location>
</feature>
<name>A0A1R1PBV3_ZANCU</name>
<keyword evidence="2" id="KW-0732">Signal</keyword>
<accession>A0A1R1PBV3</accession>
<evidence type="ECO:0000313" key="4">
    <source>
        <dbReference type="Proteomes" id="UP000188320"/>
    </source>
</evidence>
<reference evidence="4" key="1">
    <citation type="submission" date="2017-01" db="EMBL/GenBank/DDBJ databases">
        <authorList>
            <person name="Wang Y."/>
            <person name="White M."/>
            <person name="Kvist S."/>
            <person name="Moncalvo J.-M."/>
        </authorList>
    </citation>
    <scope>NUCLEOTIDE SEQUENCE [LARGE SCALE GENOMIC DNA]</scope>
    <source>
        <strain evidence="4">COL-18-3</strain>
    </source>
</reference>
<dbReference type="AlphaFoldDB" id="A0A1R1PBV3"/>
<proteinExistence type="predicted"/>
<keyword evidence="4" id="KW-1185">Reference proteome</keyword>
<gene>
    <name evidence="3" type="ORF">AX774_g8178</name>
</gene>
<protein>
    <submittedName>
        <fullName evidence="3">Uncharacterized protein</fullName>
    </submittedName>
</protein>
<feature type="compositionally biased region" description="Basic and acidic residues" evidence="1">
    <location>
        <begin position="133"/>
        <end position="146"/>
    </location>
</feature>
<evidence type="ECO:0000256" key="1">
    <source>
        <dbReference type="SAM" id="MobiDB-lite"/>
    </source>
</evidence>
<sequence length="260" mass="28547">MKNNVLKQTLLLSVFTLTAILSDEISVANQENPPALQALNNEHIYNQIDQLNQINQINEGVTENLVYEDVLNKLDQKLNDLGLGVGLKAGLTLNDGSMKGVGEGISRYKRRHRRRNSDDDDDDNDSCEEDDDDYHHRHGEEREERCKKSRYRGSKPRIHGNRHDDECWRKSHNFCKDKRPIRPPCGGGGRTTRSSTSTSASTYTSSSSSSSSSSVSLGVSPLGGILETASSTSAENQSSAPSITDLASSTSTMTNTESAQ</sequence>